<dbReference type="GO" id="GO:0031969">
    <property type="term" value="C:chloroplast membrane"/>
    <property type="evidence" value="ECO:0007669"/>
    <property type="project" value="TreeGrafter"/>
</dbReference>
<feature type="transmembrane region" description="Helical" evidence="3">
    <location>
        <begin position="150"/>
        <end position="169"/>
    </location>
</feature>
<organism evidence="4">
    <name type="scientific">Tetraselmis sp. GSL018</name>
    <dbReference type="NCBI Taxonomy" id="582737"/>
    <lineage>
        <taxon>Eukaryota</taxon>
        <taxon>Viridiplantae</taxon>
        <taxon>Chlorophyta</taxon>
        <taxon>core chlorophytes</taxon>
        <taxon>Chlorodendrophyceae</taxon>
        <taxon>Chlorodendrales</taxon>
        <taxon>Chlorodendraceae</taxon>
        <taxon>Tetraselmis</taxon>
    </lineage>
</organism>
<reference evidence="4" key="1">
    <citation type="submission" date="2014-05" db="EMBL/GenBank/DDBJ databases">
        <title>The transcriptome of the halophilic microalga Tetraselmis sp. GSL018 isolated from the Great Salt Lake, Utah.</title>
        <authorList>
            <person name="Jinkerson R.E."/>
            <person name="D'Adamo S."/>
            <person name="Posewitz M.C."/>
        </authorList>
    </citation>
    <scope>NUCLEOTIDE SEQUENCE</scope>
    <source>
        <strain evidence="4">GSL018</strain>
    </source>
</reference>
<evidence type="ECO:0000256" key="1">
    <source>
        <dbReference type="SAM" id="Coils"/>
    </source>
</evidence>
<feature type="transmembrane region" description="Helical" evidence="3">
    <location>
        <begin position="215"/>
        <end position="236"/>
    </location>
</feature>
<dbReference type="AlphaFoldDB" id="A0A061R6A9"/>
<accession>A0A061R6A9</accession>
<feature type="region of interest" description="Disordered" evidence="2">
    <location>
        <begin position="1"/>
        <end position="26"/>
    </location>
</feature>
<dbReference type="CDD" id="cd06257">
    <property type="entry name" value="DnaJ"/>
    <property type="match status" value="1"/>
</dbReference>
<proteinExistence type="predicted"/>
<dbReference type="PANTHER" id="PTHR33372:SF2">
    <property type="entry name" value="PROTEIN CHAPERONE-LIKE PROTEIN OF POR1, CHLOROPLASTIC"/>
    <property type="match status" value="1"/>
</dbReference>
<dbReference type="Pfam" id="PF11833">
    <property type="entry name" value="CPP1-like"/>
    <property type="match status" value="1"/>
</dbReference>
<keyword evidence="3" id="KW-1133">Transmembrane helix</keyword>
<name>A0A061R6A9_9CHLO</name>
<keyword evidence="3" id="KW-0812">Transmembrane</keyword>
<keyword evidence="1" id="KW-0175">Coiled coil</keyword>
<dbReference type="EMBL" id="GBEZ01020368">
    <property type="protein sequence ID" value="JAC66299.1"/>
    <property type="molecule type" value="Transcribed_RNA"/>
</dbReference>
<keyword evidence="3" id="KW-0472">Membrane</keyword>
<feature type="transmembrane region" description="Helical" evidence="3">
    <location>
        <begin position="256"/>
        <end position="275"/>
    </location>
</feature>
<evidence type="ECO:0000313" key="4">
    <source>
        <dbReference type="EMBL" id="JAC66299.1"/>
    </source>
</evidence>
<dbReference type="InterPro" id="IPR021788">
    <property type="entry name" value="CPP1-like"/>
</dbReference>
<protein>
    <submittedName>
        <fullName evidence="4">Dna rna polymerase</fullName>
    </submittedName>
</protein>
<evidence type="ECO:0000256" key="2">
    <source>
        <dbReference type="SAM" id="MobiDB-lite"/>
    </source>
</evidence>
<sequence length="276" mass="30640">MQLHARSCTMHLSAKPPLPRQSLAAQPKISRCRVAQRLLSGYPYSHGRMTISRPRAAAAGGASADPYQVLGLKQGASYEQIQRAYNNLRREYQGNEEKLSQLESAHTSIMMSQLSMRLQGGAEVAKEVKYADRAVFFPWRPRVCVDEKKAILRNLIVAAVLAAWSLGFADTCFTQPMIVATGVAIAGNFVKQCVFFPTGGRYATDEEKKNVTRNLVRAAGLSLGSMFLGIFTFYTAPEYVGTLLGKTMPYWFYESQNVLLNMGSIIMNFVTVSFLR</sequence>
<feature type="transmembrane region" description="Helical" evidence="3">
    <location>
        <begin position="175"/>
        <end position="194"/>
    </location>
</feature>
<evidence type="ECO:0000256" key="3">
    <source>
        <dbReference type="SAM" id="Phobius"/>
    </source>
</evidence>
<feature type="coiled-coil region" evidence="1">
    <location>
        <begin position="78"/>
        <end position="105"/>
    </location>
</feature>
<dbReference type="PANTHER" id="PTHR33372">
    <property type="match status" value="1"/>
</dbReference>
<dbReference type="SUPFAM" id="SSF46565">
    <property type="entry name" value="Chaperone J-domain"/>
    <property type="match status" value="1"/>
</dbReference>
<dbReference type="InterPro" id="IPR036869">
    <property type="entry name" value="J_dom_sf"/>
</dbReference>
<gene>
    <name evidence="4" type="ORF">TSPGSL018_14015</name>
</gene>
<dbReference type="InterPro" id="IPR001623">
    <property type="entry name" value="DnaJ_domain"/>
</dbReference>